<dbReference type="STRING" id="626523.GCWU000342_01463"/>
<dbReference type="GO" id="GO:0042158">
    <property type="term" value="P:lipoprotein biosynthetic process"/>
    <property type="evidence" value="ECO:0007669"/>
    <property type="project" value="UniProtKB-UniRule"/>
</dbReference>
<feature type="transmembrane region" description="Helical" evidence="7">
    <location>
        <begin position="43"/>
        <end position="63"/>
    </location>
</feature>
<gene>
    <name evidence="7 9" type="primary">lgt</name>
    <name evidence="9" type="ORF">GCWU000342_01463</name>
</gene>
<evidence type="ECO:0000256" key="4">
    <source>
        <dbReference type="ARBA" id="ARBA00022692"/>
    </source>
</evidence>
<evidence type="ECO:0000256" key="6">
    <source>
        <dbReference type="ARBA" id="ARBA00023136"/>
    </source>
</evidence>
<feature type="transmembrane region" description="Helical" evidence="7">
    <location>
        <begin position="214"/>
        <end position="230"/>
    </location>
</feature>
<dbReference type="PANTHER" id="PTHR30589">
    <property type="entry name" value="PROLIPOPROTEIN DIACYLGLYCERYL TRANSFERASE"/>
    <property type="match status" value="1"/>
</dbReference>
<comment type="caution">
    <text evidence="9">The sequence shown here is derived from an EMBL/GenBank/DDBJ whole genome shotgun (WGS) entry which is preliminary data.</text>
</comment>
<evidence type="ECO:0000256" key="1">
    <source>
        <dbReference type="ARBA" id="ARBA00007150"/>
    </source>
</evidence>
<feature type="binding site" evidence="7">
    <location>
        <position position="130"/>
    </location>
    <ligand>
        <name>a 1,2-diacyl-sn-glycero-3-phospho-(1'-sn-glycerol)</name>
        <dbReference type="ChEBI" id="CHEBI:64716"/>
    </ligand>
</feature>
<dbReference type="EMBL" id="ACIP02000002">
    <property type="protein sequence ID" value="EEP28651.1"/>
    <property type="molecule type" value="Genomic_DNA"/>
</dbReference>
<evidence type="ECO:0000313" key="10">
    <source>
        <dbReference type="Proteomes" id="UP000003494"/>
    </source>
</evidence>
<dbReference type="UniPathway" id="UPA00664"/>
<evidence type="ECO:0000256" key="3">
    <source>
        <dbReference type="ARBA" id="ARBA00022679"/>
    </source>
</evidence>
<evidence type="ECO:0000313" key="9">
    <source>
        <dbReference type="EMBL" id="EEP28651.1"/>
    </source>
</evidence>
<dbReference type="HAMAP" id="MF_01147">
    <property type="entry name" value="Lgt"/>
    <property type="match status" value="1"/>
</dbReference>
<proteinExistence type="inferred from homology"/>
<dbReference type="GO" id="GO:0008961">
    <property type="term" value="F:phosphatidylglycerol-prolipoprotein diacylglyceryl transferase activity"/>
    <property type="evidence" value="ECO:0007669"/>
    <property type="project" value="UniProtKB-UniRule"/>
</dbReference>
<dbReference type="eggNOG" id="COG0682">
    <property type="taxonomic scope" value="Bacteria"/>
</dbReference>
<feature type="transmembrane region" description="Helical" evidence="7">
    <location>
        <begin position="83"/>
        <end position="102"/>
    </location>
</feature>
<dbReference type="NCBIfam" id="TIGR00544">
    <property type="entry name" value="lgt"/>
    <property type="match status" value="1"/>
</dbReference>
<feature type="transmembrane region" description="Helical" evidence="7">
    <location>
        <begin position="12"/>
        <end position="31"/>
    </location>
</feature>
<evidence type="ECO:0000256" key="2">
    <source>
        <dbReference type="ARBA" id="ARBA00022475"/>
    </source>
</evidence>
<keyword evidence="5 7" id="KW-1133">Transmembrane helix</keyword>
<feature type="region of interest" description="Disordered" evidence="8">
    <location>
        <begin position="274"/>
        <end position="324"/>
    </location>
</feature>
<evidence type="ECO:0000256" key="5">
    <source>
        <dbReference type="ARBA" id="ARBA00022989"/>
    </source>
</evidence>
<comment type="function">
    <text evidence="7">Catalyzes the transfer of the diacylglyceryl group from phosphatidylglycerol to the sulfhydryl group of the N-terminal cysteine of a prolipoprotein, the first step in the formation of mature lipoproteins.</text>
</comment>
<feature type="transmembrane region" description="Helical" evidence="7">
    <location>
        <begin position="179"/>
        <end position="202"/>
    </location>
</feature>
<feature type="transmembrane region" description="Helical" evidence="7">
    <location>
        <begin position="109"/>
        <end position="128"/>
    </location>
</feature>
<evidence type="ECO:0000256" key="7">
    <source>
        <dbReference type="HAMAP-Rule" id="MF_01147"/>
    </source>
</evidence>
<name>C4GAB8_9FIRM</name>
<reference evidence="9" key="1">
    <citation type="submission" date="2009-04" db="EMBL/GenBank/DDBJ databases">
        <authorList>
            <person name="Weinstock G."/>
            <person name="Sodergren E."/>
            <person name="Clifton S."/>
            <person name="Fulton L."/>
            <person name="Fulton B."/>
            <person name="Courtney L."/>
            <person name="Fronick C."/>
            <person name="Harrison M."/>
            <person name="Strong C."/>
            <person name="Farmer C."/>
            <person name="Delahaunty K."/>
            <person name="Markovic C."/>
            <person name="Hall O."/>
            <person name="Minx P."/>
            <person name="Tomlinson C."/>
            <person name="Mitreva M."/>
            <person name="Nelson J."/>
            <person name="Hou S."/>
            <person name="Wollam A."/>
            <person name="Pepin K.H."/>
            <person name="Johnson M."/>
            <person name="Bhonagiri V."/>
            <person name="Nash W.E."/>
            <person name="Warren W."/>
            <person name="Chinwalla A."/>
            <person name="Mardis E.R."/>
            <person name="Wilson R.K."/>
        </authorList>
    </citation>
    <scope>NUCLEOTIDE SEQUENCE [LARGE SCALE GENOMIC DNA]</scope>
    <source>
        <strain evidence="9">DSM 14600</strain>
    </source>
</reference>
<dbReference type="AlphaFoldDB" id="C4GAB8"/>
<keyword evidence="6 7" id="KW-0472">Membrane</keyword>
<keyword evidence="10" id="KW-1185">Reference proteome</keyword>
<comment type="catalytic activity">
    <reaction evidence="7">
        <text>L-cysteinyl-[prolipoprotein] + a 1,2-diacyl-sn-glycero-3-phospho-(1'-sn-glycerol) = an S-1,2-diacyl-sn-glyceryl-L-cysteinyl-[prolipoprotein] + sn-glycerol 1-phosphate + H(+)</text>
        <dbReference type="Rhea" id="RHEA:56712"/>
        <dbReference type="Rhea" id="RHEA-COMP:14679"/>
        <dbReference type="Rhea" id="RHEA-COMP:14680"/>
        <dbReference type="ChEBI" id="CHEBI:15378"/>
        <dbReference type="ChEBI" id="CHEBI:29950"/>
        <dbReference type="ChEBI" id="CHEBI:57685"/>
        <dbReference type="ChEBI" id="CHEBI:64716"/>
        <dbReference type="ChEBI" id="CHEBI:140658"/>
        <dbReference type="EC" id="2.5.1.145"/>
    </reaction>
</comment>
<accession>C4GAB8</accession>
<comment type="pathway">
    <text evidence="7">Protein modification; lipoprotein biosynthesis (diacylglyceryl transfer).</text>
</comment>
<dbReference type="EC" id="2.5.1.145" evidence="7"/>
<comment type="subcellular location">
    <subcellularLocation>
        <location evidence="7">Cell membrane</location>
        <topology evidence="7">Multi-pass membrane protein</topology>
    </subcellularLocation>
</comment>
<dbReference type="PROSITE" id="PS01311">
    <property type="entry name" value="LGT"/>
    <property type="match status" value="1"/>
</dbReference>
<protein>
    <recommendedName>
        <fullName evidence="7">Phosphatidylglycerol--prolipoprotein diacylglyceryl transferase</fullName>
        <ecNumber evidence="7">2.5.1.145</ecNumber>
    </recommendedName>
</protein>
<dbReference type="Pfam" id="PF01790">
    <property type="entry name" value="LGT"/>
    <property type="match status" value="1"/>
</dbReference>
<keyword evidence="3 7" id="KW-0808">Transferase</keyword>
<dbReference type="HOGENOM" id="CLU_013386_0_0_9"/>
<dbReference type="GO" id="GO:0005886">
    <property type="term" value="C:plasma membrane"/>
    <property type="evidence" value="ECO:0007669"/>
    <property type="project" value="UniProtKB-SubCell"/>
</dbReference>
<organism evidence="9 10">
    <name type="scientific">Shuttleworthella satelles DSM 14600</name>
    <dbReference type="NCBI Taxonomy" id="626523"/>
    <lineage>
        <taxon>Bacteria</taxon>
        <taxon>Bacillati</taxon>
        <taxon>Bacillota</taxon>
        <taxon>Clostridia</taxon>
        <taxon>Lachnospirales</taxon>
        <taxon>Lachnospiraceae</taxon>
        <taxon>Shuttleworthella</taxon>
    </lineage>
</organism>
<sequence length="324" mass="36634">MGRNISIGGFTIAYYGIIIAIGMLIGVNLILREAKRTGQKEDDYLDLCIWGLIAAVVGCRIYYVAFRWDDYRDNLLEIFDLRAGGLAIYGGIIGAVLMIGILTKLVKKISFWQVADTVVLGLVIGQVLGRWGNFFNREVFGEYTNNLLAMQLPVSAIRTSSEISSTMAQHMVTIGGETFIQVAPTFLYESLWNLALFVILMLLRKHIRFRGQQFWTYMLGYGIGRFWIEGVRTDQLYLWNTWIPVSQLLAGILALLGFLVLLIGLIRSRKHPLREREPEKKKALQTAGTNRPGEVQLLDLNDESDDVERETGFGQEGQKSEEEK</sequence>
<dbReference type="PANTHER" id="PTHR30589:SF0">
    <property type="entry name" value="PHOSPHATIDYLGLYCEROL--PROLIPOPROTEIN DIACYLGLYCERYL TRANSFERASE"/>
    <property type="match status" value="1"/>
</dbReference>
<dbReference type="InterPro" id="IPR001640">
    <property type="entry name" value="Lgt"/>
</dbReference>
<evidence type="ECO:0000256" key="8">
    <source>
        <dbReference type="SAM" id="MobiDB-lite"/>
    </source>
</evidence>
<comment type="similarity">
    <text evidence="1 7">Belongs to the Lgt family.</text>
</comment>
<keyword evidence="4 7" id="KW-0812">Transmembrane</keyword>
<dbReference type="Proteomes" id="UP000003494">
    <property type="component" value="Unassembled WGS sequence"/>
</dbReference>
<keyword evidence="9" id="KW-0328">Glycosyltransferase</keyword>
<feature type="transmembrane region" description="Helical" evidence="7">
    <location>
        <begin position="242"/>
        <end position="266"/>
    </location>
</feature>
<keyword evidence="2 7" id="KW-1003">Cell membrane</keyword>